<name>A0ABS1J2V9_9FIRM</name>
<dbReference type="EC" id="2.1.1.72" evidence="1"/>
<evidence type="ECO:0000256" key="5">
    <source>
        <dbReference type="ARBA" id="ARBA00047942"/>
    </source>
</evidence>
<accession>A0ABS1J2V9</accession>
<feature type="domain" description="Type II methyltransferase M.TaqI-like" evidence="6">
    <location>
        <begin position="608"/>
        <end position="870"/>
    </location>
</feature>
<dbReference type="PRINTS" id="PR00507">
    <property type="entry name" value="N12N6MTFRASE"/>
</dbReference>
<evidence type="ECO:0000256" key="3">
    <source>
        <dbReference type="ARBA" id="ARBA00022679"/>
    </source>
</evidence>
<dbReference type="Pfam" id="PF07669">
    <property type="entry name" value="Eco57I"/>
    <property type="match status" value="1"/>
</dbReference>
<dbReference type="GO" id="GO:0008168">
    <property type="term" value="F:methyltransferase activity"/>
    <property type="evidence" value="ECO:0007669"/>
    <property type="project" value="UniProtKB-KW"/>
</dbReference>
<evidence type="ECO:0000313" key="7">
    <source>
        <dbReference type="EMBL" id="MBK5898490.1"/>
    </source>
</evidence>
<proteinExistence type="predicted"/>
<dbReference type="EMBL" id="JAEPRJ010000001">
    <property type="protein sequence ID" value="MBK5898490.1"/>
    <property type="molecule type" value="Genomic_DNA"/>
</dbReference>
<dbReference type="InterPro" id="IPR002052">
    <property type="entry name" value="DNA_methylase_N6_adenine_CS"/>
</dbReference>
<comment type="caution">
    <text evidence="7">The sequence shown here is derived from an EMBL/GenBank/DDBJ whole genome shotgun (WGS) entry which is preliminary data.</text>
</comment>
<sequence>MDAVTNKLENILKSAYDIKNYMDLVKELFPKADLKGVNVKKEVSNFSTHIETYTQIGYFNTPDKKSIVIMAAKLKNESYVENSRSIQRNYAKMMMERAGSDAAFIAFYTAGKPKWRLSLVRLDYEMKIKNGRLKAIESLTPAKRYSYLVGEDEPCHTAVSRFGRFIIGNMADPNYPTLDALEEIFSVEKVTDEFFRLYCEKFLQLRESLEVNEDFRNEAERHNFTSAQFSKKLMGQIVFLYFLQKKGWLGVKVWPETLTEKEYKNALYVNKAPSAIKQRAQKIITNIYSRSDDGNYKLNYERLDKEKGEEALVGWSVIGEPWGNGPHNFMRELFNIAERKNQNFFEELLEPLFYNTLNVNRGEEGYCSELHCRMPFISGGLFEPIDNYDWRYNKFNVPNEIFSNVSTKGREADGILDIFDRYNFTMSEDEPMEREVAIDPEMLGKVFENLLEINDRKSKGAFYTPREIVHYMCQESLINYLTEALKVDEESIREFILYGDFMKSEDTVKEKRQGNASMYISESLFKVDGDGRVVTNRLKDIDEALKRVRIADPAVGSGAFPVGMLNEIVRARQNISAYMAINMEKRHIKDMYKSERSPYKLKYETIKNCIFAVDIEPSAVDIACLRLWLSLVIDDEINPNAQYEITDGKRIEVDGHREPSPLPNLECNILCGNSLIDEFEGIRLIKESEIFGDKWNQLDISQTRFEDALGELIEKQNELFRCKDTNNKEELKKEIEVLKDRVIMPQMELCDAEKVERYMGSRKLASKPYVLWQLDFARVFREKGGFDIVIGNPPYIDSENMVTQGLEEERNYLAKRFKFTRGNWDIYIAFFEKGYNLLNKKGSLAYITPDKWISKPFGKEMRKNLINNFKSILVAGREVFESALVDSIITIITKQECDRIEYLKLNEDSRKIEHIQWVDKAILGEPYTLDIIFSDSIEIISKLETTFEQLSNFYKCENACSTSDCYKLKEILFSLETIEQYDASKHYKVINTGTIGRYTARWGKQPMKYLKDKYNYPVVNKKEFQELFPNSYGQKGEKKKIIIKGLTLLDASIDYEGEIIPGKSTMMIECEKYDDLLYLAGIINSKLMIYYIKQKYSSSSYNGGINFTKDMINSLPWRSSDGDFQTIVHLVEKAKDLDVENNKEELLCIDKKINQVVYRIYALTPEEVKIVENSI</sequence>
<reference evidence="7 8" key="1">
    <citation type="submission" date="2021-01" db="EMBL/GenBank/DDBJ databases">
        <title>Isolation and description of Catonella massiliensis sp. nov., a novel Catonella species, isolated from a stable periodontitis subject.</title>
        <authorList>
            <person name="Antezack A."/>
            <person name="Boxberger M."/>
            <person name="La Scola B."/>
            <person name="Monnet-Corti V."/>
        </authorList>
    </citation>
    <scope>NUCLEOTIDE SEQUENCE [LARGE SCALE GENOMIC DNA]</scope>
    <source>
        <strain evidence="7 8">Marseille-Q4567</strain>
    </source>
</reference>
<keyword evidence="8" id="KW-1185">Reference proteome</keyword>
<evidence type="ECO:0000313" key="8">
    <source>
        <dbReference type="Proteomes" id="UP000604730"/>
    </source>
</evidence>
<dbReference type="GO" id="GO:0032259">
    <property type="term" value="P:methylation"/>
    <property type="evidence" value="ECO:0007669"/>
    <property type="project" value="UniProtKB-KW"/>
</dbReference>
<dbReference type="Gene3D" id="3.40.50.150">
    <property type="entry name" value="Vaccinia Virus protein VP39"/>
    <property type="match status" value="1"/>
</dbReference>
<evidence type="ECO:0000256" key="1">
    <source>
        <dbReference type="ARBA" id="ARBA00011900"/>
    </source>
</evidence>
<evidence type="ECO:0000256" key="2">
    <source>
        <dbReference type="ARBA" id="ARBA00022603"/>
    </source>
</evidence>
<keyword evidence="2 7" id="KW-0489">Methyltransferase</keyword>
<keyword evidence="3" id="KW-0808">Transferase</keyword>
<dbReference type="RefSeq" id="WP_208429904.1">
    <property type="nucleotide sequence ID" value="NZ_JAEPRJ010000001.1"/>
</dbReference>
<dbReference type="PROSITE" id="PS00092">
    <property type="entry name" value="N6_MTASE"/>
    <property type="match status" value="1"/>
</dbReference>
<keyword evidence="4" id="KW-0949">S-adenosyl-L-methionine</keyword>
<comment type="catalytic activity">
    <reaction evidence="5">
        <text>a 2'-deoxyadenosine in DNA + S-adenosyl-L-methionine = an N(6)-methyl-2'-deoxyadenosine in DNA + S-adenosyl-L-homocysteine + H(+)</text>
        <dbReference type="Rhea" id="RHEA:15197"/>
        <dbReference type="Rhea" id="RHEA-COMP:12418"/>
        <dbReference type="Rhea" id="RHEA-COMP:12419"/>
        <dbReference type="ChEBI" id="CHEBI:15378"/>
        <dbReference type="ChEBI" id="CHEBI:57856"/>
        <dbReference type="ChEBI" id="CHEBI:59789"/>
        <dbReference type="ChEBI" id="CHEBI:90615"/>
        <dbReference type="ChEBI" id="CHEBI:90616"/>
        <dbReference type="EC" id="2.1.1.72"/>
    </reaction>
</comment>
<dbReference type="Proteomes" id="UP000604730">
    <property type="component" value="Unassembled WGS sequence"/>
</dbReference>
<gene>
    <name evidence="7" type="ORF">JJN12_11965</name>
</gene>
<organism evidence="7 8">
    <name type="scientific">Catonella massiliensis</name>
    <dbReference type="NCBI Taxonomy" id="2799636"/>
    <lineage>
        <taxon>Bacteria</taxon>
        <taxon>Bacillati</taxon>
        <taxon>Bacillota</taxon>
        <taxon>Clostridia</taxon>
        <taxon>Lachnospirales</taxon>
        <taxon>Lachnospiraceae</taxon>
        <taxon>Catonella</taxon>
    </lineage>
</organism>
<dbReference type="InterPro" id="IPR029063">
    <property type="entry name" value="SAM-dependent_MTases_sf"/>
</dbReference>
<protein>
    <recommendedName>
        <fullName evidence="1">site-specific DNA-methyltransferase (adenine-specific)</fullName>
        <ecNumber evidence="1">2.1.1.72</ecNumber>
    </recommendedName>
</protein>
<dbReference type="InterPro" id="IPR050953">
    <property type="entry name" value="N4_N6_ade-DNA_methylase"/>
</dbReference>
<dbReference type="PANTHER" id="PTHR33841:SF1">
    <property type="entry name" value="DNA METHYLTRANSFERASE A"/>
    <property type="match status" value="1"/>
</dbReference>
<dbReference type="SUPFAM" id="SSF53335">
    <property type="entry name" value="S-adenosyl-L-methionine-dependent methyltransferases"/>
    <property type="match status" value="1"/>
</dbReference>
<evidence type="ECO:0000259" key="6">
    <source>
        <dbReference type="Pfam" id="PF07669"/>
    </source>
</evidence>
<dbReference type="InterPro" id="IPR011639">
    <property type="entry name" value="MethylTrfase_TaqI-like_dom"/>
</dbReference>
<evidence type="ECO:0000256" key="4">
    <source>
        <dbReference type="ARBA" id="ARBA00022691"/>
    </source>
</evidence>
<dbReference type="PANTHER" id="PTHR33841">
    <property type="entry name" value="DNA METHYLTRANSFERASE YEEA-RELATED"/>
    <property type="match status" value="1"/>
</dbReference>